<evidence type="ECO:0000256" key="21">
    <source>
        <dbReference type="ARBA" id="ARBA00048679"/>
    </source>
</evidence>
<keyword evidence="11" id="KW-0732">Signal</keyword>
<dbReference type="Gene3D" id="1.10.510.10">
    <property type="entry name" value="Transferase(Phosphotransferase) domain 1"/>
    <property type="match status" value="1"/>
</dbReference>
<evidence type="ECO:0000256" key="9">
    <source>
        <dbReference type="ARBA" id="ARBA00022679"/>
    </source>
</evidence>
<proteinExistence type="inferred from homology"/>
<accession>A0A067GPR3</accession>
<comment type="similarity">
    <text evidence="3">Belongs to the protein kinase superfamily. Ser/Thr protein kinase family.</text>
</comment>
<dbReference type="InterPro" id="IPR001245">
    <property type="entry name" value="Ser-Thr/Tyr_kinase_cat_dom"/>
</dbReference>
<dbReference type="SMART" id="SM00369">
    <property type="entry name" value="LRR_TYP"/>
    <property type="match status" value="8"/>
</dbReference>
<dbReference type="SMR" id="A0A067GPR3"/>
<dbReference type="Pfam" id="PF08263">
    <property type="entry name" value="LRRNT_2"/>
    <property type="match status" value="1"/>
</dbReference>
<keyword evidence="9" id="KW-0808">Transferase</keyword>
<keyword evidence="17 23" id="KW-0472">Membrane</keyword>
<dbReference type="STRING" id="2711.A0A067GPR3"/>
<dbReference type="FunFam" id="3.80.10.10:FF:000317">
    <property type="entry name" value="Inactive leucine-rich repeat receptor-like protein kinase"/>
    <property type="match status" value="1"/>
</dbReference>
<dbReference type="CDD" id="cd14066">
    <property type="entry name" value="STKc_IRAK"/>
    <property type="match status" value="1"/>
</dbReference>
<dbReference type="Pfam" id="PF23598">
    <property type="entry name" value="LRR_14"/>
    <property type="match status" value="1"/>
</dbReference>
<dbReference type="PRINTS" id="PR00019">
    <property type="entry name" value="LEURICHRPT"/>
</dbReference>
<dbReference type="PROSITE" id="PS00107">
    <property type="entry name" value="PROTEIN_KINASE_ATP"/>
    <property type="match status" value="1"/>
</dbReference>
<dbReference type="PROSITE" id="PS50011">
    <property type="entry name" value="PROTEIN_KINASE_DOM"/>
    <property type="match status" value="1"/>
</dbReference>
<evidence type="ECO:0000256" key="6">
    <source>
        <dbReference type="ARBA" id="ARBA00022527"/>
    </source>
</evidence>
<keyword evidence="5" id="KW-1003">Cell membrane</keyword>
<evidence type="ECO:0000256" key="16">
    <source>
        <dbReference type="ARBA" id="ARBA00022989"/>
    </source>
</evidence>
<keyword evidence="13 22" id="KW-0547">Nucleotide-binding</keyword>
<name>A0A067GPR3_CITSI</name>
<comment type="subcellular location">
    <subcellularLocation>
        <location evidence="1">Cell membrane</location>
        <topology evidence="1">Single-pass membrane protein</topology>
    </subcellularLocation>
    <subcellularLocation>
        <location evidence="2">Membrane</location>
        <topology evidence="2">Single-pass type I membrane protein</topology>
    </subcellularLocation>
</comment>
<evidence type="ECO:0000256" key="22">
    <source>
        <dbReference type="PROSITE-ProRule" id="PRU10141"/>
    </source>
</evidence>
<keyword evidence="8" id="KW-0433">Leucine-rich repeat</keyword>
<dbReference type="Gene3D" id="3.30.200.20">
    <property type="entry name" value="Phosphorylase Kinase, domain 1"/>
    <property type="match status" value="1"/>
</dbReference>
<dbReference type="FunFam" id="3.80.10.10:FF:000095">
    <property type="entry name" value="LRR receptor-like serine/threonine-protein kinase GSO1"/>
    <property type="match status" value="1"/>
</dbReference>
<dbReference type="InterPro" id="IPR032675">
    <property type="entry name" value="LRR_dom_sf"/>
</dbReference>
<keyword evidence="6" id="KW-0723">Serine/threonine-protein kinase</keyword>
<evidence type="ECO:0000256" key="5">
    <source>
        <dbReference type="ARBA" id="ARBA00022475"/>
    </source>
</evidence>
<dbReference type="Gene3D" id="3.80.10.10">
    <property type="entry name" value="Ribonuclease Inhibitor"/>
    <property type="match status" value="3"/>
</dbReference>
<dbReference type="SUPFAM" id="SSF56112">
    <property type="entry name" value="Protein kinase-like (PK-like)"/>
    <property type="match status" value="1"/>
</dbReference>
<dbReference type="PANTHER" id="PTHR27008:SF585">
    <property type="entry name" value="PROTEIN KINASE DOMAIN-CONTAINING PROTEIN"/>
    <property type="match status" value="1"/>
</dbReference>
<evidence type="ECO:0000256" key="13">
    <source>
        <dbReference type="ARBA" id="ARBA00022741"/>
    </source>
</evidence>
<gene>
    <name evidence="25" type="ORF">CISIN_1g001794mg</name>
</gene>
<dbReference type="Pfam" id="PF00560">
    <property type="entry name" value="LRR_1"/>
    <property type="match status" value="5"/>
</dbReference>
<dbReference type="Pfam" id="PF07714">
    <property type="entry name" value="PK_Tyr_Ser-Thr"/>
    <property type="match status" value="1"/>
</dbReference>
<dbReference type="EC" id="2.7.11.1" evidence="4"/>
<dbReference type="SMART" id="SM00220">
    <property type="entry name" value="S_TKc"/>
    <property type="match status" value="1"/>
</dbReference>
<evidence type="ECO:0000256" key="14">
    <source>
        <dbReference type="ARBA" id="ARBA00022777"/>
    </source>
</evidence>
<keyword evidence="18" id="KW-0675">Receptor</keyword>
<keyword evidence="19" id="KW-0325">Glycoprotein</keyword>
<dbReference type="AlphaFoldDB" id="A0A067GPR3"/>
<evidence type="ECO:0000256" key="4">
    <source>
        <dbReference type="ARBA" id="ARBA00012513"/>
    </source>
</evidence>
<protein>
    <recommendedName>
        <fullName evidence="4">non-specific serine/threonine protein kinase</fullName>
        <ecNumber evidence="4">2.7.11.1</ecNumber>
    </recommendedName>
</protein>
<dbReference type="InterPro" id="IPR011009">
    <property type="entry name" value="Kinase-like_dom_sf"/>
</dbReference>
<dbReference type="GO" id="GO:0005886">
    <property type="term" value="C:plasma membrane"/>
    <property type="evidence" value="ECO:0007669"/>
    <property type="project" value="UniProtKB-SubCell"/>
</dbReference>
<dbReference type="InterPro" id="IPR051809">
    <property type="entry name" value="Plant_receptor-like_S/T_kinase"/>
</dbReference>
<dbReference type="PROSITE" id="PS51450">
    <property type="entry name" value="LRR"/>
    <property type="match status" value="1"/>
</dbReference>
<reference evidence="25 26" key="1">
    <citation type="submission" date="2014-04" db="EMBL/GenBank/DDBJ databases">
        <authorList>
            <consortium name="International Citrus Genome Consortium"/>
            <person name="Gmitter F."/>
            <person name="Chen C."/>
            <person name="Farmerie W."/>
            <person name="Harkins T."/>
            <person name="Desany B."/>
            <person name="Mohiuddin M."/>
            <person name="Kodira C."/>
            <person name="Borodovsky M."/>
            <person name="Lomsadze A."/>
            <person name="Burns P."/>
            <person name="Jenkins J."/>
            <person name="Prochnik S."/>
            <person name="Shu S."/>
            <person name="Chapman J."/>
            <person name="Pitluck S."/>
            <person name="Schmutz J."/>
            <person name="Rokhsar D."/>
        </authorList>
    </citation>
    <scope>NUCLEOTIDE SEQUENCE</scope>
</reference>
<keyword evidence="26" id="KW-1185">Reference proteome</keyword>
<evidence type="ECO:0000256" key="15">
    <source>
        <dbReference type="ARBA" id="ARBA00022840"/>
    </source>
</evidence>
<keyword evidence="16 23" id="KW-1133">Transmembrane helix</keyword>
<evidence type="ECO:0000256" key="7">
    <source>
        <dbReference type="ARBA" id="ARBA00022553"/>
    </source>
</evidence>
<dbReference type="InterPro" id="IPR017441">
    <property type="entry name" value="Protein_kinase_ATP_BS"/>
</dbReference>
<sequence length="1012" mass="111496">MAATTNIDTDQSALLALKSHITCNPQNILATNWSAGTSICNWVGVSCGRRHRRVTALELSDMGLTGTIPPHLGNLSFLARLDFKNNSFYGSIPRELVSLQRLKYINFMNNSLGGEIPSWFVSLNETQTLVLSGNNFRGVIPFSFCCMPKLETLDLSNNMLQGSIPEALYLTWNQLSGPIPFSLFNCQKLSVLSLSNNRFQGTIPAEIGNLTMLNTLYLGVNNFQGEIPPEIGNLHNLETLFLSANSMTGSIPSSIFNASTMTDIALSDNYLSGHLPSTIGLWLPNLEQLLLAKNKLTGPIPNAISNASQLTTIELSLNSFYGFIPDELGNLRNLQRLHLARNYLRSKFSSSELSFLSSLTDCKNLRSLVLYGNPLNGTLPVSIGNFSSALQILSLYESRIKGIIPGEIGNLTNLISLNLDDNKLTGTIPKTIGRLRGLQFLSLRNSRLQGSIPFELCHLERLAFLTLTGNKLTGPLAACLGNISSLRTLSLSSNGFTSEIPSALGNLVDTLNINFSANSLNGSLPSEFGNLKVVTELDLSRNQIIGDIPITIGDLQQLKHLSSADNRLQGHIPQTFGEMVSLEFLDLSNNSLSGKVPRSMEELLYLQYLNLSLNHLEGEIPSGGPFANFSFQSFIGNQGLCGPQQMQLPPCKTSTSQRSIADVLRYVLPAIATTVIAWVFVIAYIRRRKKIENSTAQEDLRPLELEAWRRISYEELEKATNGFGGSNLIGTGSFGTVYVGNLSNGMTVAVKVFHLQVEKALRSFDTECQVLSQIRHRNLIKIMSSCSAIDFKALVLKFMPNGSLENWLYSNQYFLDLLQRLNIMIDAASALKYLHNDYTSPIIHCDLKPSNVLLDEDLAAHVSDFGIAKLLGEGDSVAQTMTLATIGYMAPEFGSEGIVSTRSDVYSYGILLMETFTGKKPTDEMFAGEMNLKWWVRESLITHEVIEVIDENLLGQRQEDDLFLGKKDCILSIMELGLECSAASPEERPCMEVVLSRLKNIKMKFLRDIGLA</sequence>
<evidence type="ECO:0000256" key="18">
    <source>
        <dbReference type="ARBA" id="ARBA00023170"/>
    </source>
</evidence>
<dbReference type="FunFam" id="3.30.200.20:FF:000661">
    <property type="entry name" value="Serine-threonine protein kinase plant-type"/>
    <property type="match status" value="1"/>
</dbReference>
<keyword evidence="15 22" id="KW-0067">ATP-binding</keyword>
<dbReference type="SUPFAM" id="SSF52058">
    <property type="entry name" value="L domain-like"/>
    <property type="match status" value="3"/>
</dbReference>
<evidence type="ECO:0000256" key="20">
    <source>
        <dbReference type="ARBA" id="ARBA00047899"/>
    </source>
</evidence>
<feature type="binding site" evidence="22">
    <location>
        <position position="751"/>
    </location>
    <ligand>
        <name>ATP</name>
        <dbReference type="ChEBI" id="CHEBI:30616"/>
    </ligand>
</feature>
<evidence type="ECO:0000256" key="2">
    <source>
        <dbReference type="ARBA" id="ARBA00004479"/>
    </source>
</evidence>
<organism evidence="25 26">
    <name type="scientific">Citrus sinensis</name>
    <name type="common">Sweet orange</name>
    <name type="synonym">Citrus aurantium var. sinensis</name>
    <dbReference type="NCBI Taxonomy" id="2711"/>
    <lineage>
        <taxon>Eukaryota</taxon>
        <taxon>Viridiplantae</taxon>
        <taxon>Streptophyta</taxon>
        <taxon>Embryophyta</taxon>
        <taxon>Tracheophyta</taxon>
        <taxon>Spermatophyta</taxon>
        <taxon>Magnoliopsida</taxon>
        <taxon>eudicotyledons</taxon>
        <taxon>Gunneridae</taxon>
        <taxon>Pentapetalae</taxon>
        <taxon>rosids</taxon>
        <taxon>malvids</taxon>
        <taxon>Sapindales</taxon>
        <taxon>Rutaceae</taxon>
        <taxon>Aurantioideae</taxon>
        <taxon>Citrus</taxon>
    </lineage>
</organism>
<evidence type="ECO:0000313" key="26">
    <source>
        <dbReference type="Proteomes" id="UP000027120"/>
    </source>
</evidence>
<evidence type="ECO:0000256" key="17">
    <source>
        <dbReference type="ARBA" id="ARBA00023136"/>
    </source>
</evidence>
<dbReference type="InterPro" id="IPR055414">
    <property type="entry name" value="LRR_R13L4/SHOC2-like"/>
</dbReference>
<dbReference type="GO" id="GO:0005524">
    <property type="term" value="F:ATP binding"/>
    <property type="evidence" value="ECO:0007669"/>
    <property type="project" value="UniProtKB-UniRule"/>
</dbReference>
<evidence type="ECO:0000256" key="10">
    <source>
        <dbReference type="ARBA" id="ARBA00022692"/>
    </source>
</evidence>
<dbReference type="InterPro" id="IPR000719">
    <property type="entry name" value="Prot_kinase_dom"/>
</dbReference>
<keyword evidence="7" id="KW-0597">Phosphoprotein</keyword>
<comment type="catalytic activity">
    <reaction evidence="20">
        <text>L-threonyl-[protein] + ATP = O-phospho-L-threonyl-[protein] + ADP + H(+)</text>
        <dbReference type="Rhea" id="RHEA:46608"/>
        <dbReference type="Rhea" id="RHEA-COMP:11060"/>
        <dbReference type="Rhea" id="RHEA-COMP:11605"/>
        <dbReference type="ChEBI" id="CHEBI:15378"/>
        <dbReference type="ChEBI" id="CHEBI:30013"/>
        <dbReference type="ChEBI" id="CHEBI:30616"/>
        <dbReference type="ChEBI" id="CHEBI:61977"/>
        <dbReference type="ChEBI" id="CHEBI:456216"/>
        <dbReference type="EC" id="2.7.11.1"/>
    </reaction>
</comment>
<evidence type="ECO:0000313" key="25">
    <source>
        <dbReference type="EMBL" id="KDO77432.1"/>
    </source>
</evidence>
<feature type="transmembrane region" description="Helical" evidence="23">
    <location>
        <begin position="663"/>
        <end position="685"/>
    </location>
</feature>
<evidence type="ECO:0000259" key="24">
    <source>
        <dbReference type="PROSITE" id="PS50011"/>
    </source>
</evidence>
<dbReference type="InterPro" id="IPR008271">
    <property type="entry name" value="Ser/Thr_kinase_AS"/>
</dbReference>
<dbReference type="InterPro" id="IPR001611">
    <property type="entry name" value="Leu-rich_rpt"/>
</dbReference>
<evidence type="ECO:0000256" key="8">
    <source>
        <dbReference type="ARBA" id="ARBA00022614"/>
    </source>
</evidence>
<keyword evidence="12" id="KW-0677">Repeat</keyword>
<evidence type="ECO:0000256" key="23">
    <source>
        <dbReference type="SAM" id="Phobius"/>
    </source>
</evidence>
<dbReference type="PANTHER" id="PTHR27008">
    <property type="entry name" value="OS04G0122200 PROTEIN"/>
    <property type="match status" value="1"/>
</dbReference>
<dbReference type="FunFam" id="3.80.10.10:FF:000101">
    <property type="entry name" value="LRR receptor-like serine/threonine-protein kinase ERECTA"/>
    <property type="match status" value="1"/>
</dbReference>
<evidence type="ECO:0000256" key="3">
    <source>
        <dbReference type="ARBA" id="ARBA00008684"/>
    </source>
</evidence>
<evidence type="ECO:0000256" key="1">
    <source>
        <dbReference type="ARBA" id="ARBA00004162"/>
    </source>
</evidence>
<dbReference type="InterPro" id="IPR013210">
    <property type="entry name" value="LRR_N_plant-typ"/>
</dbReference>
<dbReference type="GO" id="GO:0004674">
    <property type="term" value="F:protein serine/threonine kinase activity"/>
    <property type="evidence" value="ECO:0007669"/>
    <property type="project" value="UniProtKB-KW"/>
</dbReference>
<evidence type="ECO:0000256" key="12">
    <source>
        <dbReference type="ARBA" id="ARBA00022737"/>
    </source>
</evidence>
<dbReference type="PROSITE" id="PS00108">
    <property type="entry name" value="PROTEIN_KINASE_ST"/>
    <property type="match status" value="1"/>
</dbReference>
<dbReference type="Pfam" id="PF13855">
    <property type="entry name" value="LRR_8"/>
    <property type="match status" value="2"/>
</dbReference>
<evidence type="ECO:0000256" key="11">
    <source>
        <dbReference type="ARBA" id="ARBA00022729"/>
    </source>
</evidence>
<feature type="domain" description="Protein kinase" evidence="24">
    <location>
        <begin position="723"/>
        <end position="1006"/>
    </location>
</feature>
<dbReference type="Proteomes" id="UP000027120">
    <property type="component" value="Unassembled WGS sequence"/>
</dbReference>
<dbReference type="FunFam" id="1.10.510.10:FF:000358">
    <property type="entry name" value="Putative leucine-rich repeat receptor-like serine/threonine-protein kinase"/>
    <property type="match status" value="1"/>
</dbReference>
<keyword evidence="14" id="KW-0418">Kinase</keyword>
<dbReference type="EMBL" id="KK784880">
    <property type="protein sequence ID" value="KDO77432.1"/>
    <property type="molecule type" value="Genomic_DNA"/>
</dbReference>
<keyword evidence="10 23" id="KW-0812">Transmembrane</keyword>
<evidence type="ECO:0000256" key="19">
    <source>
        <dbReference type="ARBA" id="ARBA00023180"/>
    </source>
</evidence>
<comment type="catalytic activity">
    <reaction evidence="21">
        <text>L-seryl-[protein] + ATP = O-phospho-L-seryl-[protein] + ADP + H(+)</text>
        <dbReference type="Rhea" id="RHEA:17989"/>
        <dbReference type="Rhea" id="RHEA-COMP:9863"/>
        <dbReference type="Rhea" id="RHEA-COMP:11604"/>
        <dbReference type="ChEBI" id="CHEBI:15378"/>
        <dbReference type="ChEBI" id="CHEBI:29999"/>
        <dbReference type="ChEBI" id="CHEBI:30616"/>
        <dbReference type="ChEBI" id="CHEBI:83421"/>
        <dbReference type="ChEBI" id="CHEBI:456216"/>
        <dbReference type="EC" id="2.7.11.1"/>
    </reaction>
</comment>
<dbReference type="InterPro" id="IPR003591">
    <property type="entry name" value="Leu-rich_rpt_typical-subtyp"/>
</dbReference>